<reference evidence="4" key="1">
    <citation type="journal article" date="2017" name="Nature">
        <title>The genome of Chenopodium quinoa.</title>
        <authorList>
            <person name="Jarvis D.E."/>
            <person name="Ho Y.S."/>
            <person name="Lightfoot D.J."/>
            <person name="Schmoeckel S.M."/>
            <person name="Li B."/>
            <person name="Borm T.J.A."/>
            <person name="Ohyanagi H."/>
            <person name="Mineta K."/>
            <person name="Michell C.T."/>
            <person name="Saber N."/>
            <person name="Kharbatia N.M."/>
            <person name="Rupper R.R."/>
            <person name="Sharp A.R."/>
            <person name="Dally N."/>
            <person name="Boughton B.A."/>
            <person name="Woo Y.H."/>
            <person name="Gao G."/>
            <person name="Schijlen E.G.W.M."/>
            <person name="Guo X."/>
            <person name="Momin A.A."/>
            <person name="Negrao S."/>
            <person name="Al-Babili S."/>
            <person name="Gehring C."/>
            <person name="Roessner U."/>
            <person name="Jung C."/>
            <person name="Murphy K."/>
            <person name="Arold S.T."/>
            <person name="Gojobori T."/>
            <person name="van der Linden C.G."/>
            <person name="van Loo E.N."/>
            <person name="Jellen E.N."/>
            <person name="Maughan P.J."/>
            <person name="Tester M."/>
        </authorList>
    </citation>
    <scope>NUCLEOTIDE SEQUENCE [LARGE SCALE GENOMIC DNA]</scope>
    <source>
        <strain evidence="4">cv. PI 614886</strain>
    </source>
</reference>
<evidence type="ECO:0000313" key="4">
    <source>
        <dbReference type="EnsemblPlants" id="AUR62037115-RA:cds"/>
    </source>
</evidence>
<protein>
    <submittedName>
        <fullName evidence="4">Uncharacterized protein</fullName>
    </submittedName>
</protein>
<comment type="subcellular location">
    <subcellularLocation>
        <location evidence="1">Membrane</location>
    </subcellularLocation>
</comment>
<dbReference type="Gene3D" id="3.40.630.10">
    <property type="entry name" value="Zn peptidases"/>
    <property type="match status" value="1"/>
</dbReference>
<dbReference type="GO" id="GO:0016020">
    <property type="term" value="C:membrane"/>
    <property type="evidence" value="ECO:0007669"/>
    <property type="project" value="UniProtKB-SubCell"/>
</dbReference>
<proteinExistence type="predicted"/>
<reference evidence="4" key="2">
    <citation type="submission" date="2021-03" db="UniProtKB">
        <authorList>
            <consortium name="EnsemblPlants"/>
        </authorList>
    </citation>
    <scope>IDENTIFICATION</scope>
</reference>
<dbReference type="Gramene" id="AUR62037115-RA">
    <property type="protein sequence ID" value="AUR62037115-RA:cds"/>
    <property type="gene ID" value="AUR62037115"/>
</dbReference>
<keyword evidence="2" id="KW-1133">Transmembrane helix</keyword>
<dbReference type="GO" id="GO:0006508">
    <property type="term" value="P:proteolysis"/>
    <property type="evidence" value="ECO:0007669"/>
    <property type="project" value="InterPro"/>
</dbReference>
<dbReference type="Proteomes" id="UP000596660">
    <property type="component" value="Unplaced"/>
</dbReference>
<dbReference type="InterPro" id="IPR045175">
    <property type="entry name" value="M28_fam"/>
</dbReference>
<dbReference type="AlphaFoldDB" id="A0A803MY35"/>
<dbReference type="PANTHER" id="PTHR12147:SF58">
    <property type="entry name" value="VACUOLAR MEMBRANE PROTEASE"/>
    <property type="match status" value="1"/>
</dbReference>
<evidence type="ECO:0000313" key="5">
    <source>
        <dbReference type="Proteomes" id="UP000596660"/>
    </source>
</evidence>
<evidence type="ECO:0000256" key="3">
    <source>
        <dbReference type="ARBA" id="ARBA00023180"/>
    </source>
</evidence>
<keyword evidence="2" id="KW-0812">Transmembrane</keyword>
<dbReference type="EnsemblPlants" id="AUR62037115-RA">
    <property type="protein sequence ID" value="AUR62037115-RA:cds"/>
    <property type="gene ID" value="AUR62037115"/>
</dbReference>
<keyword evidence="3" id="KW-0325">Glycoprotein</keyword>
<dbReference type="PANTHER" id="PTHR12147">
    <property type="entry name" value="METALLOPEPTIDASE M28 FAMILY MEMBER"/>
    <property type="match status" value="1"/>
</dbReference>
<name>A0A803MY35_CHEQI</name>
<dbReference type="GO" id="GO:0008235">
    <property type="term" value="F:metalloexopeptidase activity"/>
    <property type="evidence" value="ECO:0007669"/>
    <property type="project" value="InterPro"/>
</dbReference>
<evidence type="ECO:0000256" key="2">
    <source>
        <dbReference type="ARBA" id="ARBA00022989"/>
    </source>
</evidence>
<dbReference type="SUPFAM" id="SSF53187">
    <property type="entry name" value="Zn-dependent exopeptidases"/>
    <property type="match status" value="1"/>
</dbReference>
<sequence>MKHVKELTQLGPHSVGSDALDLALKYVLLAAEKIKNTSHWEVDVEVEEFYVKEGANHLNGSLFVGKTLIYANLNHIILRITPKYESEAKENSVLVSSHIDTVYSTYSLDLCFMSLKDWMELI</sequence>
<keyword evidence="5" id="KW-1185">Reference proteome</keyword>
<accession>A0A803MY35</accession>
<organism evidence="4 5">
    <name type="scientific">Chenopodium quinoa</name>
    <name type="common">Quinoa</name>
    <dbReference type="NCBI Taxonomy" id="63459"/>
    <lineage>
        <taxon>Eukaryota</taxon>
        <taxon>Viridiplantae</taxon>
        <taxon>Streptophyta</taxon>
        <taxon>Embryophyta</taxon>
        <taxon>Tracheophyta</taxon>
        <taxon>Spermatophyta</taxon>
        <taxon>Magnoliopsida</taxon>
        <taxon>eudicotyledons</taxon>
        <taxon>Gunneridae</taxon>
        <taxon>Pentapetalae</taxon>
        <taxon>Caryophyllales</taxon>
        <taxon>Chenopodiaceae</taxon>
        <taxon>Chenopodioideae</taxon>
        <taxon>Atripliceae</taxon>
        <taxon>Chenopodium</taxon>
    </lineage>
</organism>
<evidence type="ECO:0000256" key="1">
    <source>
        <dbReference type="ARBA" id="ARBA00004370"/>
    </source>
</evidence>
<keyword evidence="2" id="KW-0472">Membrane</keyword>